<comment type="caution">
    <text evidence="2">The sequence shown here is derived from an EMBL/GenBank/DDBJ whole genome shotgun (WGS) entry which is preliminary data.</text>
</comment>
<feature type="transmembrane region" description="Helical" evidence="1">
    <location>
        <begin position="156"/>
        <end position="176"/>
    </location>
</feature>
<dbReference type="AlphaFoldDB" id="A0A1J5TDE3"/>
<evidence type="ECO:0000313" key="2">
    <source>
        <dbReference type="EMBL" id="OIR18962.1"/>
    </source>
</evidence>
<feature type="transmembrane region" description="Helical" evidence="1">
    <location>
        <begin position="243"/>
        <end position="264"/>
    </location>
</feature>
<dbReference type="EMBL" id="MLJW01000002">
    <property type="protein sequence ID" value="OIR18962.1"/>
    <property type="molecule type" value="Genomic_DNA"/>
</dbReference>
<sequence>MNPTQSPSPAPEPRGFRRVAPAFALFFLSPFVAEYLLGNISISALGAMVILAPLYGGGALLIRESARRFGRGWPTILVLALAYGLVEEGLSIQTLFNPNYLGLHLLKEAFIPALGISGWWTPFVLTLHTVWSIAVPIAVAEALFADRRETPWLGKVGLGVAGILFVLGATAVHFGTRKQDPFAASSTQLALVLLLIVLLIGVAFRLAKRQATEPGSVPNSWLVGASTLGLGLGFMTLHDVIHGWVVVGGYGVIYLLALALLGAWTRRTAWTPLHTLAAASGAMLTYACTAFPQQPVVGAKGTVDLVGNTIFALIAILLIARAVKSERTRLGR</sequence>
<proteinExistence type="predicted"/>
<feature type="transmembrane region" description="Helical" evidence="1">
    <location>
        <begin position="305"/>
        <end position="323"/>
    </location>
</feature>
<keyword evidence="1" id="KW-0472">Membrane</keyword>
<feature type="transmembrane region" description="Helical" evidence="1">
    <location>
        <begin position="219"/>
        <end position="237"/>
    </location>
</feature>
<name>A0A1J5TDE3_9ZZZZ</name>
<organism evidence="2">
    <name type="scientific">mine drainage metagenome</name>
    <dbReference type="NCBI Taxonomy" id="410659"/>
    <lineage>
        <taxon>unclassified sequences</taxon>
        <taxon>metagenomes</taxon>
        <taxon>ecological metagenomes</taxon>
    </lineage>
</organism>
<evidence type="ECO:0000256" key="1">
    <source>
        <dbReference type="SAM" id="Phobius"/>
    </source>
</evidence>
<keyword evidence="1" id="KW-0812">Transmembrane</keyword>
<feature type="transmembrane region" description="Helical" evidence="1">
    <location>
        <begin position="188"/>
        <end position="207"/>
    </location>
</feature>
<protein>
    <submittedName>
        <fullName evidence="2">Uncharacterized protein</fullName>
    </submittedName>
</protein>
<feature type="transmembrane region" description="Helical" evidence="1">
    <location>
        <begin position="276"/>
        <end position="293"/>
    </location>
</feature>
<accession>A0A1J5TDE3</accession>
<feature type="transmembrane region" description="Helical" evidence="1">
    <location>
        <begin position="74"/>
        <end position="96"/>
    </location>
</feature>
<reference evidence="2" key="1">
    <citation type="submission" date="2016-10" db="EMBL/GenBank/DDBJ databases">
        <title>Sequence of Gallionella enrichment culture.</title>
        <authorList>
            <person name="Poehlein A."/>
            <person name="Muehling M."/>
            <person name="Daniel R."/>
        </authorList>
    </citation>
    <scope>NUCLEOTIDE SEQUENCE</scope>
</reference>
<feature type="transmembrane region" description="Helical" evidence="1">
    <location>
        <begin position="44"/>
        <end position="62"/>
    </location>
</feature>
<feature type="transmembrane region" description="Helical" evidence="1">
    <location>
        <begin position="116"/>
        <end position="144"/>
    </location>
</feature>
<keyword evidence="1" id="KW-1133">Transmembrane helix</keyword>
<gene>
    <name evidence="2" type="ORF">GALL_13050</name>
</gene>